<feature type="compositionally biased region" description="Polar residues" evidence="1">
    <location>
        <begin position="488"/>
        <end position="501"/>
    </location>
</feature>
<protein>
    <submittedName>
        <fullName evidence="4">Uncharacterized protein</fullName>
    </submittedName>
</protein>
<evidence type="ECO:0000313" key="5">
    <source>
        <dbReference type="Proteomes" id="UP001433268"/>
    </source>
</evidence>
<feature type="chain" id="PRO_5047285727" evidence="3">
    <location>
        <begin position="26"/>
        <end position="537"/>
    </location>
</feature>
<keyword evidence="2" id="KW-0472">Membrane</keyword>
<evidence type="ECO:0000256" key="2">
    <source>
        <dbReference type="SAM" id="Phobius"/>
    </source>
</evidence>
<dbReference type="InterPro" id="IPR009030">
    <property type="entry name" value="Growth_fac_rcpt_cys_sf"/>
</dbReference>
<feature type="compositionally biased region" description="Polar residues" evidence="1">
    <location>
        <begin position="285"/>
        <end position="296"/>
    </location>
</feature>
<feature type="transmembrane region" description="Helical" evidence="2">
    <location>
        <begin position="246"/>
        <end position="270"/>
    </location>
</feature>
<dbReference type="RefSeq" id="XP_066675639.1">
    <property type="nucleotide sequence ID" value="XM_066805866.1"/>
</dbReference>
<name>A0ABR1XDV1_9PEZI</name>
<dbReference type="Proteomes" id="UP001433268">
    <property type="component" value="Unassembled WGS sequence"/>
</dbReference>
<dbReference type="SUPFAM" id="SSF57184">
    <property type="entry name" value="Growth factor receptor domain"/>
    <property type="match status" value="1"/>
</dbReference>
<comment type="caution">
    <text evidence="4">The sequence shown here is derived from an EMBL/GenBank/DDBJ whole genome shotgun (WGS) entry which is preliminary data.</text>
</comment>
<keyword evidence="2" id="KW-1133">Transmembrane helix</keyword>
<evidence type="ECO:0000256" key="3">
    <source>
        <dbReference type="SAM" id="SignalP"/>
    </source>
</evidence>
<feature type="signal peptide" evidence="3">
    <location>
        <begin position="1"/>
        <end position="25"/>
    </location>
</feature>
<organism evidence="4 5">
    <name type="scientific">Apiospora hydei</name>
    <dbReference type="NCBI Taxonomy" id="1337664"/>
    <lineage>
        <taxon>Eukaryota</taxon>
        <taxon>Fungi</taxon>
        <taxon>Dikarya</taxon>
        <taxon>Ascomycota</taxon>
        <taxon>Pezizomycotina</taxon>
        <taxon>Sordariomycetes</taxon>
        <taxon>Xylariomycetidae</taxon>
        <taxon>Amphisphaeriales</taxon>
        <taxon>Apiosporaceae</taxon>
        <taxon>Apiospora</taxon>
    </lineage>
</organism>
<evidence type="ECO:0000313" key="4">
    <source>
        <dbReference type="EMBL" id="KAK8094866.1"/>
    </source>
</evidence>
<feature type="compositionally biased region" description="Polar residues" evidence="1">
    <location>
        <begin position="333"/>
        <end position="345"/>
    </location>
</feature>
<feature type="region of interest" description="Disordered" evidence="1">
    <location>
        <begin position="278"/>
        <end position="462"/>
    </location>
</feature>
<feature type="compositionally biased region" description="Polar residues" evidence="1">
    <location>
        <begin position="393"/>
        <end position="412"/>
    </location>
</feature>
<accession>A0ABR1XDV1</accession>
<gene>
    <name evidence="4" type="ORF">PG997_001551</name>
</gene>
<keyword evidence="2" id="KW-0812">Transmembrane</keyword>
<sequence>MGRFWGCTSCIGLLAVMMLTREAAANHDARYKIHRIEKEYATILATLGTRSVQQALEVTAVLVITRAPRRIAMQQPQGHRKDVDRPAIIIAAPKCLVGYYFTNSHEIAANIGLGQCCPNNYICGKDQQCTPTAGQAATQTCPPNYYHCPSSLQGGCCSNGMGCGTDVCYSTDPSTAVVSTARVTTDSNGRTITSQLLYTTTMLPTPASITSGQPGAVPKLMASTISKLPAIQTVQSSSSSTGLSSAALGGIIAGVVVLLIVVVVAAFIVIRRLRRTEKAVEVSKRGSSNGQQTSSSHKSHKEGFGSTTVTEVDIDPLSQETPSLRPSRYRAGSDSSYNGRYSSPARSPPLSDGRSTPPAWPGNYKPVFNGGNDGTRHPSIESMGGQYAAQRVSYESQSTYRPGRWSNASEVSGSADGAHGQSELDAIETAGRRRSSATTRPTVGSRRQSGDSAYRGRSESAAAGTLAPLEAVNEAAELHGYYGPQDKQVGQTAARPTSTGGLQEGVELLSGNKGLSHEGWIAAHHSYTSIVFLPHTL</sequence>
<dbReference type="GeneID" id="92038926"/>
<dbReference type="EMBL" id="JAQQWN010000002">
    <property type="protein sequence ID" value="KAK8094866.1"/>
    <property type="molecule type" value="Genomic_DNA"/>
</dbReference>
<proteinExistence type="predicted"/>
<keyword evidence="3" id="KW-0732">Signal</keyword>
<reference evidence="4 5" key="1">
    <citation type="submission" date="2023-01" db="EMBL/GenBank/DDBJ databases">
        <title>Analysis of 21 Apiospora genomes using comparative genomics revels a genus with tremendous synthesis potential of carbohydrate active enzymes and secondary metabolites.</title>
        <authorList>
            <person name="Sorensen T."/>
        </authorList>
    </citation>
    <scope>NUCLEOTIDE SEQUENCE [LARGE SCALE GENOMIC DNA]</scope>
    <source>
        <strain evidence="4 5">CBS 114990</strain>
    </source>
</reference>
<evidence type="ECO:0000256" key="1">
    <source>
        <dbReference type="SAM" id="MobiDB-lite"/>
    </source>
</evidence>
<feature type="region of interest" description="Disordered" evidence="1">
    <location>
        <begin position="483"/>
        <end position="503"/>
    </location>
</feature>
<keyword evidence="5" id="KW-1185">Reference proteome</keyword>